<reference evidence="2 3" key="1">
    <citation type="journal article" date="2013" name="PLoS Genet.">
        <title>The genome and development-dependent transcriptomes of Pyronema confluens: a window into fungal evolution.</title>
        <authorList>
            <person name="Traeger S."/>
            <person name="Altegoer F."/>
            <person name="Freitag M."/>
            <person name="Gabaldon T."/>
            <person name="Kempken F."/>
            <person name="Kumar A."/>
            <person name="Marcet-Houben M."/>
            <person name="Poggeler S."/>
            <person name="Stajich J.E."/>
            <person name="Nowrousian M."/>
        </authorList>
    </citation>
    <scope>NUCLEOTIDE SEQUENCE [LARGE SCALE GENOMIC DNA]</scope>
    <source>
        <strain evidence="3">CBS 100304</strain>
        <tissue evidence="2">Vegetative mycelium</tissue>
    </source>
</reference>
<dbReference type="EMBL" id="HF935213">
    <property type="protein sequence ID" value="CCX04644.1"/>
    <property type="molecule type" value="Genomic_DNA"/>
</dbReference>
<dbReference type="Proteomes" id="UP000018144">
    <property type="component" value="Unassembled WGS sequence"/>
</dbReference>
<feature type="chain" id="PRO_5004651731" evidence="1">
    <location>
        <begin position="22"/>
        <end position="103"/>
    </location>
</feature>
<keyword evidence="3" id="KW-1185">Reference proteome</keyword>
<protein>
    <submittedName>
        <fullName evidence="2">Uncharacterized protein</fullName>
    </submittedName>
</protein>
<dbReference type="AlphaFoldDB" id="U4KYF8"/>
<feature type="signal peptide" evidence="1">
    <location>
        <begin position="1"/>
        <end position="21"/>
    </location>
</feature>
<name>U4KYF8_PYROM</name>
<sequence>MKTASVFTPFLLSALCSLSTAAVVTPRAEEYTSIILFRDKDYSGPFLTDRYKKSKDSGCIILSDKKELGRFHAKKIQSFKCNHYDCYEGPRIPNLKEEIWKGM</sequence>
<evidence type="ECO:0000256" key="1">
    <source>
        <dbReference type="SAM" id="SignalP"/>
    </source>
</evidence>
<organism evidence="2 3">
    <name type="scientific">Pyronema omphalodes (strain CBS 100304)</name>
    <name type="common">Pyronema confluens</name>
    <dbReference type="NCBI Taxonomy" id="1076935"/>
    <lineage>
        <taxon>Eukaryota</taxon>
        <taxon>Fungi</taxon>
        <taxon>Dikarya</taxon>
        <taxon>Ascomycota</taxon>
        <taxon>Pezizomycotina</taxon>
        <taxon>Pezizomycetes</taxon>
        <taxon>Pezizales</taxon>
        <taxon>Pyronemataceae</taxon>
        <taxon>Pyronema</taxon>
    </lineage>
</organism>
<accession>U4KYF8</accession>
<proteinExistence type="predicted"/>
<gene>
    <name evidence="2" type="ORF">PCON_03246</name>
</gene>
<evidence type="ECO:0000313" key="2">
    <source>
        <dbReference type="EMBL" id="CCX04644.1"/>
    </source>
</evidence>
<evidence type="ECO:0000313" key="3">
    <source>
        <dbReference type="Proteomes" id="UP000018144"/>
    </source>
</evidence>
<keyword evidence="1" id="KW-0732">Signal</keyword>